<accession>K0SAW9</accession>
<comment type="caution">
    <text evidence="1">The sequence shown here is derived from an EMBL/GenBank/DDBJ whole genome shotgun (WGS) entry which is preliminary data.</text>
</comment>
<dbReference type="Proteomes" id="UP000266841">
    <property type="component" value="Unassembled WGS sequence"/>
</dbReference>
<dbReference type="AlphaFoldDB" id="K0SAW9"/>
<proteinExistence type="predicted"/>
<name>K0SAW9_THAOC</name>
<sequence length="308" mass="34085">MARQPSNRGSDDISNGDMKPLQRLRMATSIVAGDTDCSDANILLPFGEVGRADCFETSRASVLGDVEAILRRRGRREGSTKIMVMATLLFDQYSTRWAHEFNPVDYKLLALGCMCIAWKQCDGSKPSNIKALLPKWCSVKGLSEVMRQISANIDCARVACPIAAVDDLLRLLLPDASGGSEEDTQLVQLFKTRVLRRAADLIKLAVVDRSIASSFSPFIIALGSLRASVPFDVKYVESLFELHGLDLSLEWDEVAECSTCIVEHISQSRLLTEKKRKRSKRSTGHISVQSESVEIVYDVTFTGQPRLV</sequence>
<reference evidence="1 2" key="1">
    <citation type="journal article" date="2012" name="Genome Biol.">
        <title>Genome and low-iron response of an oceanic diatom adapted to chronic iron limitation.</title>
        <authorList>
            <person name="Lommer M."/>
            <person name="Specht M."/>
            <person name="Roy A.S."/>
            <person name="Kraemer L."/>
            <person name="Andreson R."/>
            <person name="Gutowska M.A."/>
            <person name="Wolf J."/>
            <person name="Bergner S.V."/>
            <person name="Schilhabel M.B."/>
            <person name="Klostermeier U.C."/>
            <person name="Beiko R.G."/>
            <person name="Rosenstiel P."/>
            <person name="Hippler M."/>
            <person name="Laroche J."/>
        </authorList>
    </citation>
    <scope>NUCLEOTIDE SEQUENCE [LARGE SCALE GENOMIC DNA]</scope>
    <source>
        <strain evidence="1 2">CCMP1005</strain>
    </source>
</reference>
<evidence type="ECO:0000313" key="1">
    <source>
        <dbReference type="EMBL" id="EJK63218.1"/>
    </source>
</evidence>
<protein>
    <recommendedName>
        <fullName evidence="3">Cyclin N-terminal domain-containing protein</fullName>
    </recommendedName>
</protein>
<evidence type="ECO:0008006" key="3">
    <source>
        <dbReference type="Google" id="ProtNLM"/>
    </source>
</evidence>
<gene>
    <name evidence="1" type="ORF">THAOC_16139</name>
</gene>
<keyword evidence="2" id="KW-1185">Reference proteome</keyword>
<organism evidence="1 2">
    <name type="scientific">Thalassiosira oceanica</name>
    <name type="common">Marine diatom</name>
    <dbReference type="NCBI Taxonomy" id="159749"/>
    <lineage>
        <taxon>Eukaryota</taxon>
        <taxon>Sar</taxon>
        <taxon>Stramenopiles</taxon>
        <taxon>Ochrophyta</taxon>
        <taxon>Bacillariophyta</taxon>
        <taxon>Coscinodiscophyceae</taxon>
        <taxon>Thalassiosirophycidae</taxon>
        <taxon>Thalassiosirales</taxon>
        <taxon>Thalassiosiraceae</taxon>
        <taxon>Thalassiosira</taxon>
    </lineage>
</organism>
<evidence type="ECO:0000313" key="2">
    <source>
        <dbReference type="Proteomes" id="UP000266841"/>
    </source>
</evidence>
<dbReference type="EMBL" id="AGNL01018375">
    <property type="protein sequence ID" value="EJK63218.1"/>
    <property type="molecule type" value="Genomic_DNA"/>
</dbReference>